<organism evidence="3 4">
    <name type="scientific">Paragonimus westermani</name>
    <dbReference type="NCBI Taxonomy" id="34504"/>
    <lineage>
        <taxon>Eukaryota</taxon>
        <taxon>Metazoa</taxon>
        <taxon>Spiralia</taxon>
        <taxon>Lophotrochozoa</taxon>
        <taxon>Platyhelminthes</taxon>
        <taxon>Trematoda</taxon>
        <taxon>Digenea</taxon>
        <taxon>Plagiorchiida</taxon>
        <taxon>Troglotremata</taxon>
        <taxon>Troglotrematidae</taxon>
        <taxon>Paragonimus</taxon>
    </lineage>
</organism>
<feature type="compositionally biased region" description="Low complexity" evidence="1">
    <location>
        <begin position="131"/>
        <end position="166"/>
    </location>
</feature>
<evidence type="ECO:0000256" key="2">
    <source>
        <dbReference type="SAM" id="SignalP"/>
    </source>
</evidence>
<feature type="region of interest" description="Disordered" evidence="1">
    <location>
        <begin position="27"/>
        <end position="53"/>
    </location>
</feature>
<feature type="signal peptide" evidence="2">
    <location>
        <begin position="1"/>
        <end position="22"/>
    </location>
</feature>
<evidence type="ECO:0000313" key="3">
    <source>
        <dbReference type="EMBL" id="KAA3681855.1"/>
    </source>
</evidence>
<keyword evidence="2" id="KW-0732">Signal</keyword>
<accession>A0A5J4P1N4</accession>
<proteinExistence type="predicted"/>
<dbReference type="Proteomes" id="UP000324629">
    <property type="component" value="Unassembled WGS sequence"/>
</dbReference>
<feature type="compositionally biased region" description="Basic and acidic residues" evidence="1">
    <location>
        <begin position="101"/>
        <end position="110"/>
    </location>
</feature>
<dbReference type="AlphaFoldDB" id="A0A5J4P1N4"/>
<dbReference type="EMBL" id="QNGE01000115">
    <property type="protein sequence ID" value="KAA3681855.1"/>
    <property type="molecule type" value="Genomic_DNA"/>
</dbReference>
<keyword evidence="4" id="KW-1185">Reference proteome</keyword>
<feature type="region of interest" description="Disordered" evidence="1">
    <location>
        <begin position="66"/>
        <end position="188"/>
    </location>
</feature>
<name>A0A5J4P1N4_9TREM</name>
<feature type="compositionally biased region" description="Basic and acidic residues" evidence="1">
    <location>
        <begin position="66"/>
        <end position="83"/>
    </location>
</feature>
<comment type="caution">
    <text evidence="3">The sequence shown here is derived from an EMBL/GenBank/DDBJ whole genome shotgun (WGS) entry which is preliminary data.</text>
</comment>
<protein>
    <submittedName>
        <fullName evidence="3">Uncharacterized protein</fullName>
    </submittedName>
</protein>
<sequence>MMRQTTVEQVLLALHLEGSILAVPVVQQEQQQQQPQQLQQPQEQQKQPLPLGDVKVEVDLKEDVVVADPKESGAQELDGDKNPAEPANENVVVQLMQEQRQGGDELHREAPPPPPAQKNEDNKPDEENPQEKQPQQQQQQPEEPVQLQQQQNEQQKPPEQQLQVQPKPNETAEHAPPPMPPSHDENVKEPVVGVMEPPIAEQDEAKRIEDKRQEAPEIHNKNDLNGILNDQQNVGEVLDDKVENYHRIVDAQILRKVELYTYWENKCDDQGGGVGSYPKTIRLKRAIEMASLLQPCVVEAPQVNW</sequence>
<evidence type="ECO:0000313" key="4">
    <source>
        <dbReference type="Proteomes" id="UP000324629"/>
    </source>
</evidence>
<evidence type="ECO:0000256" key="1">
    <source>
        <dbReference type="SAM" id="MobiDB-lite"/>
    </source>
</evidence>
<gene>
    <name evidence="3" type="ORF">DEA37_0014520</name>
</gene>
<reference evidence="3 4" key="1">
    <citation type="journal article" date="2019" name="Gigascience">
        <title>Whole-genome sequence of the oriental lung fluke Paragonimus westermani.</title>
        <authorList>
            <person name="Oey H."/>
            <person name="Zakrzewski M."/>
            <person name="Narain K."/>
            <person name="Devi K.R."/>
            <person name="Agatsuma T."/>
            <person name="Nawaratna S."/>
            <person name="Gobert G.N."/>
            <person name="Jones M.K."/>
            <person name="Ragan M.A."/>
            <person name="McManus D.P."/>
            <person name="Krause L."/>
        </authorList>
    </citation>
    <scope>NUCLEOTIDE SEQUENCE [LARGE SCALE GENOMIC DNA]</scope>
    <source>
        <strain evidence="3 4">IND2009</strain>
    </source>
</reference>
<feature type="compositionally biased region" description="Basic and acidic residues" evidence="1">
    <location>
        <begin position="118"/>
        <end position="130"/>
    </location>
</feature>
<feature type="chain" id="PRO_5023902464" evidence="2">
    <location>
        <begin position="23"/>
        <end position="305"/>
    </location>
</feature>